<keyword evidence="1" id="KW-0472">Membrane</keyword>
<gene>
    <name evidence="3" type="ORF">IMF26_05030</name>
</gene>
<feature type="transmembrane region" description="Helical" evidence="1">
    <location>
        <begin position="35"/>
        <end position="56"/>
    </location>
</feature>
<dbReference type="SMART" id="SM00267">
    <property type="entry name" value="GGDEF"/>
    <property type="match status" value="1"/>
</dbReference>
<protein>
    <submittedName>
        <fullName evidence="3">GGDEF domain-containing protein</fullName>
    </submittedName>
</protein>
<keyword evidence="1" id="KW-0812">Transmembrane</keyword>
<sequence>MSEDIWHALGRLRIGLGASLVLLALVFRVQDNLSLCALLVFFTVGFVGVNTAGLVCSSRCARLVEFGSMVFGLGAISCLVLATGGPHGPLSSLFLIPILTYGFRSGPRVAYLSAAVNSMALVVMLAHSPEGSFSTRHPLGPFVVIGLMWLEAYAVDMVVRHIVLQREELMQLAQQDPLTGLLNRRSLYQLLSHLITKEREFAVILVDLDRFKAVNDEHGHLFGDEVLRRVAEAMQCTVREGDVAARYGGDEFAVAVRGGRGEGERVMLRLQEAVATVSRDMRVDVGLSGGVAVWPSDGATLEELLQEADRRLYRAKELKCRNQADLGIVG</sequence>
<reference evidence="3" key="1">
    <citation type="submission" date="2020-10" db="EMBL/GenBank/DDBJ databases">
        <authorList>
            <person name="Kadnikov V."/>
            <person name="Beletsky A.V."/>
            <person name="Mardanov A.V."/>
            <person name="Karnachuk O.V."/>
            <person name="Ravin N.V."/>
        </authorList>
    </citation>
    <scope>NUCLEOTIDE SEQUENCE</scope>
    <source>
        <strain evidence="3">Bu02</strain>
    </source>
</reference>
<feature type="transmembrane region" description="Helical" evidence="1">
    <location>
        <begin position="63"/>
        <end position="82"/>
    </location>
</feature>
<dbReference type="Gene3D" id="3.30.70.270">
    <property type="match status" value="1"/>
</dbReference>
<keyword evidence="1" id="KW-1133">Transmembrane helix</keyword>
<dbReference type="PROSITE" id="PS50887">
    <property type="entry name" value="GGDEF"/>
    <property type="match status" value="1"/>
</dbReference>
<dbReference type="PANTHER" id="PTHR45138:SF9">
    <property type="entry name" value="DIGUANYLATE CYCLASE DGCM-RELATED"/>
    <property type="match status" value="1"/>
</dbReference>
<proteinExistence type="predicted"/>
<feature type="domain" description="GGDEF" evidence="2">
    <location>
        <begin position="199"/>
        <end position="329"/>
    </location>
</feature>
<dbReference type="PANTHER" id="PTHR45138">
    <property type="entry name" value="REGULATORY COMPONENTS OF SENSORY TRANSDUCTION SYSTEM"/>
    <property type="match status" value="1"/>
</dbReference>
<dbReference type="AlphaFoldDB" id="A0AAT9LEE9"/>
<feature type="transmembrane region" description="Helical" evidence="1">
    <location>
        <begin position="12"/>
        <end position="29"/>
    </location>
</feature>
<accession>A0AAT9LEE9</accession>
<dbReference type="CDD" id="cd01949">
    <property type="entry name" value="GGDEF"/>
    <property type="match status" value="1"/>
</dbReference>
<dbReference type="KEGG" id="fcz:IMF26_05030"/>
<dbReference type="InterPro" id="IPR043128">
    <property type="entry name" value="Rev_trsase/Diguanyl_cyclase"/>
</dbReference>
<dbReference type="InterPro" id="IPR029787">
    <property type="entry name" value="Nucleotide_cyclase"/>
</dbReference>
<dbReference type="GO" id="GO:0052621">
    <property type="term" value="F:diguanylate cyclase activity"/>
    <property type="evidence" value="ECO:0007669"/>
    <property type="project" value="TreeGrafter"/>
</dbReference>
<organism evidence="3">
    <name type="scientific">Candidatus Fermentithermobacillus carboniphilus</name>
    <dbReference type="NCBI Taxonomy" id="3085328"/>
    <lineage>
        <taxon>Bacteria</taxon>
        <taxon>Bacillati</taxon>
        <taxon>Bacillota</taxon>
        <taxon>Candidatus Fermentithermobacillia</taxon>
        <taxon>Candidatus Fermentithermobacillales</taxon>
        <taxon>Candidatus Fermentithermobacillaceae</taxon>
        <taxon>Candidatus Fermentithermobacillus</taxon>
    </lineage>
</organism>
<evidence type="ECO:0000313" key="3">
    <source>
        <dbReference type="EMBL" id="QUL99411.1"/>
    </source>
</evidence>
<dbReference type="InterPro" id="IPR000160">
    <property type="entry name" value="GGDEF_dom"/>
</dbReference>
<dbReference type="EMBL" id="CP062796">
    <property type="protein sequence ID" value="QUL99411.1"/>
    <property type="molecule type" value="Genomic_DNA"/>
</dbReference>
<dbReference type="SUPFAM" id="SSF55073">
    <property type="entry name" value="Nucleotide cyclase"/>
    <property type="match status" value="1"/>
</dbReference>
<dbReference type="FunFam" id="3.30.70.270:FF:000001">
    <property type="entry name" value="Diguanylate cyclase domain protein"/>
    <property type="match status" value="1"/>
</dbReference>
<dbReference type="Pfam" id="PF00990">
    <property type="entry name" value="GGDEF"/>
    <property type="match status" value="1"/>
</dbReference>
<evidence type="ECO:0000259" key="2">
    <source>
        <dbReference type="PROSITE" id="PS50887"/>
    </source>
</evidence>
<reference evidence="3" key="2">
    <citation type="journal article" date="2023" name="Biology">
        <title>Prokaryotic Life Associated with Coal-Fire Gas Vents Revealed by Metagenomics.</title>
        <authorList>
            <person name="Kadnikov V.V."/>
            <person name="Mardanov A.V."/>
            <person name="Beletsky A.V."/>
            <person name="Karnachuk O.V."/>
            <person name="Ravin N.V."/>
        </authorList>
    </citation>
    <scope>NUCLEOTIDE SEQUENCE</scope>
    <source>
        <strain evidence="3">Bu02</strain>
    </source>
</reference>
<evidence type="ECO:0000256" key="1">
    <source>
        <dbReference type="SAM" id="Phobius"/>
    </source>
</evidence>
<dbReference type="InterPro" id="IPR050469">
    <property type="entry name" value="Diguanylate_Cyclase"/>
</dbReference>
<name>A0AAT9LEE9_9FIRM</name>
<dbReference type="NCBIfam" id="TIGR00254">
    <property type="entry name" value="GGDEF"/>
    <property type="match status" value="1"/>
</dbReference>